<feature type="domain" description="ABC-2 type transporter transmembrane" evidence="6">
    <location>
        <begin position="11"/>
        <end position="207"/>
    </location>
</feature>
<organism evidence="7 8">
    <name type="scientific">Bowdeniella nasicola</name>
    <dbReference type="NCBI Taxonomy" id="208480"/>
    <lineage>
        <taxon>Bacteria</taxon>
        <taxon>Bacillati</taxon>
        <taxon>Actinomycetota</taxon>
        <taxon>Actinomycetes</taxon>
        <taxon>Actinomycetales</taxon>
        <taxon>Actinomycetaceae</taxon>
        <taxon>Bowdeniella</taxon>
    </lineage>
</organism>
<evidence type="ECO:0000256" key="5">
    <source>
        <dbReference type="SAM" id="Phobius"/>
    </source>
</evidence>
<dbReference type="InterPro" id="IPR013525">
    <property type="entry name" value="ABC2_TM"/>
</dbReference>
<dbReference type="GO" id="GO:0140359">
    <property type="term" value="F:ABC-type transporter activity"/>
    <property type="evidence" value="ECO:0007669"/>
    <property type="project" value="InterPro"/>
</dbReference>
<keyword evidence="8" id="KW-1185">Reference proteome</keyword>
<evidence type="ECO:0000256" key="4">
    <source>
        <dbReference type="ARBA" id="ARBA00023136"/>
    </source>
</evidence>
<reference evidence="8" key="1">
    <citation type="submission" date="2016-10" db="EMBL/GenBank/DDBJ databases">
        <authorList>
            <person name="Varghese N."/>
            <person name="Submissions S."/>
        </authorList>
    </citation>
    <scope>NUCLEOTIDE SEQUENCE [LARGE SCALE GENOMIC DNA]</scope>
    <source>
        <strain evidence="8">KPR-1</strain>
    </source>
</reference>
<dbReference type="AlphaFoldDB" id="A0A1H4DC72"/>
<feature type="transmembrane region" description="Helical" evidence="5">
    <location>
        <begin position="21"/>
        <end position="39"/>
    </location>
</feature>
<dbReference type="GO" id="GO:0016020">
    <property type="term" value="C:membrane"/>
    <property type="evidence" value="ECO:0007669"/>
    <property type="project" value="UniProtKB-SubCell"/>
</dbReference>
<dbReference type="InterPro" id="IPR051784">
    <property type="entry name" value="Nod_factor_ABC_transporter"/>
</dbReference>
<proteinExistence type="predicted"/>
<dbReference type="Pfam" id="PF01061">
    <property type="entry name" value="ABC2_membrane"/>
    <property type="match status" value="1"/>
</dbReference>
<keyword evidence="4 5" id="KW-0472">Membrane</keyword>
<dbReference type="EMBL" id="FNQV01000016">
    <property type="protein sequence ID" value="SEA70314.1"/>
    <property type="molecule type" value="Genomic_DNA"/>
</dbReference>
<dbReference type="OrthoDB" id="160207at2"/>
<evidence type="ECO:0000259" key="6">
    <source>
        <dbReference type="Pfam" id="PF01061"/>
    </source>
</evidence>
<comment type="subcellular location">
    <subcellularLocation>
        <location evidence="1">Membrane</location>
        <topology evidence="1">Multi-pass membrane protein</topology>
    </subcellularLocation>
</comment>
<evidence type="ECO:0000313" key="8">
    <source>
        <dbReference type="Proteomes" id="UP000199288"/>
    </source>
</evidence>
<accession>A0A1H4DC72</accession>
<dbReference type="RefSeq" id="WP_092565838.1">
    <property type="nucleotide sequence ID" value="NZ_FNQV01000016.1"/>
</dbReference>
<evidence type="ECO:0000256" key="2">
    <source>
        <dbReference type="ARBA" id="ARBA00022692"/>
    </source>
</evidence>
<feature type="transmembrane region" description="Helical" evidence="5">
    <location>
        <begin position="161"/>
        <end position="192"/>
    </location>
</feature>
<evidence type="ECO:0000256" key="3">
    <source>
        <dbReference type="ARBA" id="ARBA00022989"/>
    </source>
</evidence>
<protein>
    <submittedName>
        <fullName evidence="7">ABC-2 type transport system permease protein</fullName>
    </submittedName>
</protein>
<dbReference type="Proteomes" id="UP000199288">
    <property type="component" value="Unassembled WGS sequence"/>
</dbReference>
<feature type="transmembrane region" description="Helical" evidence="5">
    <location>
        <begin position="212"/>
        <end position="235"/>
    </location>
</feature>
<keyword evidence="3 5" id="KW-1133">Transmembrane helix</keyword>
<feature type="transmembrane region" description="Helical" evidence="5">
    <location>
        <begin position="127"/>
        <end position="149"/>
    </location>
</feature>
<dbReference type="PANTHER" id="PTHR43229">
    <property type="entry name" value="NODULATION PROTEIN J"/>
    <property type="match status" value="1"/>
</dbReference>
<evidence type="ECO:0000256" key="1">
    <source>
        <dbReference type="ARBA" id="ARBA00004141"/>
    </source>
</evidence>
<keyword evidence="2 5" id="KW-0812">Transmembrane</keyword>
<feature type="transmembrane region" description="Helical" evidence="5">
    <location>
        <begin position="96"/>
        <end position="121"/>
    </location>
</feature>
<name>A0A1H4DC72_9ACTO</name>
<dbReference type="PANTHER" id="PTHR43229:SF2">
    <property type="entry name" value="NODULATION PROTEIN J"/>
    <property type="match status" value="1"/>
</dbReference>
<sequence>MRLALDQASWEARAIFRNGEQLMVAFIMPIIALVALLHIDALGLPEPQNAHALAGALAMAVIASSFTSQSIAVAFDRRWGVLRMFATTPLGPRGLLAGKAIAVVIVVAAQVIVLCLIAALLGGWRPASVLSIIAMAIMIALGTVTFVALGMCVGGTLRTEAVLAVANIGFVLMVIAGGVLMPVGSGLTGWFLTFTPFGALGEGMRAAVLGEIALLPIVVQAAWAALLSAVAVRVFRWES</sequence>
<feature type="transmembrane region" description="Helical" evidence="5">
    <location>
        <begin position="51"/>
        <end position="75"/>
    </location>
</feature>
<evidence type="ECO:0000313" key="7">
    <source>
        <dbReference type="EMBL" id="SEA70314.1"/>
    </source>
</evidence>
<gene>
    <name evidence="7" type="ORF">SAMN02910418_02198</name>
</gene>